<comment type="caution">
    <text evidence="1">The sequence shown here is derived from an EMBL/GenBank/DDBJ whole genome shotgun (WGS) entry which is preliminary data.</text>
</comment>
<reference evidence="1 2" key="1">
    <citation type="submission" date="2020-08" db="EMBL/GenBank/DDBJ databases">
        <title>Genomic Encyclopedia of Type Strains, Phase IV (KMG-IV): sequencing the most valuable type-strain genomes for metagenomic binning, comparative biology and taxonomic classification.</title>
        <authorList>
            <person name="Goeker M."/>
        </authorList>
    </citation>
    <scope>NUCLEOTIDE SEQUENCE [LARGE SCALE GENOMIC DNA]</scope>
    <source>
        <strain evidence="1 2">DSM 102983</strain>
    </source>
</reference>
<proteinExistence type="predicted"/>
<gene>
    <name evidence="1" type="ORF">GGQ57_001888</name>
</gene>
<evidence type="ECO:0000313" key="1">
    <source>
        <dbReference type="EMBL" id="MBB4621991.1"/>
    </source>
</evidence>
<accession>A0ABR6KKF4</accession>
<organism evidence="1 2">
    <name type="scientific">Parabacteroides faecis</name>
    <dbReference type="NCBI Taxonomy" id="1217282"/>
    <lineage>
        <taxon>Bacteria</taxon>
        <taxon>Pseudomonadati</taxon>
        <taxon>Bacteroidota</taxon>
        <taxon>Bacteroidia</taxon>
        <taxon>Bacteroidales</taxon>
        <taxon>Tannerellaceae</taxon>
        <taxon>Parabacteroides</taxon>
    </lineage>
</organism>
<evidence type="ECO:0000313" key="2">
    <source>
        <dbReference type="Proteomes" id="UP000533637"/>
    </source>
</evidence>
<dbReference type="Proteomes" id="UP000533637">
    <property type="component" value="Unassembled WGS sequence"/>
</dbReference>
<sequence length="32" mass="3830">MWLIVFGEKLILNKLIIENCFMNETMIMLLTN</sequence>
<keyword evidence="2" id="KW-1185">Reference proteome</keyword>
<name>A0ABR6KKF4_9BACT</name>
<dbReference type="EMBL" id="JACHOC010000003">
    <property type="protein sequence ID" value="MBB4621991.1"/>
    <property type="molecule type" value="Genomic_DNA"/>
</dbReference>
<protein>
    <submittedName>
        <fullName evidence="1">Uncharacterized protein</fullName>
    </submittedName>
</protein>